<dbReference type="OrthoDB" id="6287170at2759"/>
<feature type="region of interest" description="Disordered" evidence="1">
    <location>
        <begin position="1"/>
        <end position="21"/>
    </location>
</feature>
<accession>A0A9J6C8W5</accession>
<evidence type="ECO:0000313" key="3">
    <source>
        <dbReference type="Proteomes" id="UP001107558"/>
    </source>
</evidence>
<evidence type="ECO:0000256" key="1">
    <source>
        <dbReference type="SAM" id="MobiDB-lite"/>
    </source>
</evidence>
<sequence>MENKENQVQSLANSEDNASYNEHQKETMNNNILSSMMKNCFNPNAEPFKPRSRGKFITVGPTKISVNAEIWDAIATDHDHTHRLNPTPPINLVFNTMNNAESSSATNPLSYTEISQLLPSSPAFEIDNSRHFVFKRTYGPVATPEGVELRLRFDVRVLMTIDQSVLVENGAIRIAVNPKTNSCALDHPNGKIYKTADHINLITYDGNQRNNHIRIGKIWNDCIAFTSAGCALTYLVDSAGVRTTSEAVIRDWSRDFCKPVFLDDIQIPDEATRNHAATDYHYKVEKDGTETFKICGLRVSQAKDGMLRIQNNIIGIRTSVENRSVTMQLNGFHSTASLGKTPHMFIRHNERRVHFDGINFVVRNQGHSASFDEDNLLRIH</sequence>
<name>A0A9J6C8W5_POLVA</name>
<dbReference type="AlphaFoldDB" id="A0A9J6C8W5"/>
<dbReference type="PANTHER" id="PTHR39075">
    <property type="entry name" value="FI19908P1"/>
    <property type="match status" value="1"/>
</dbReference>
<protein>
    <submittedName>
        <fullName evidence="2">Uncharacterized protein</fullName>
    </submittedName>
</protein>
<organism evidence="2 3">
    <name type="scientific">Polypedilum vanderplanki</name>
    <name type="common">Sleeping chironomid midge</name>
    <dbReference type="NCBI Taxonomy" id="319348"/>
    <lineage>
        <taxon>Eukaryota</taxon>
        <taxon>Metazoa</taxon>
        <taxon>Ecdysozoa</taxon>
        <taxon>Arthropoda</taxon>
        <taxon>Hexapoda</taxon>
        <taxon>Insecta</taxon>
        <taxon>Pterygota</taxon>
        <taxon>Neoptera</taxon>
        <taxon>Endopterygota</taxon>
        <taxon>Diptera</taxon>
        <taxon>Nematocera</taxon>
        <taxon>Chironomoidea</taxon>
        <taxon>Chironomidae</taxon>
        <taxon>Chironominae</taxon>
        <taxon>Polypedilum</taxon>
        <taxon>Polypedilum</taxon>
    </lineage>
</organism>
<dbReference type="EMBL" id="JADBJN010000002">
    <property type="protein sequence ID" value="KAG5678373.1"/>
    <property type="molecule type" value="Genomic_DNA"/>
</dbReference>
<dbReference type="PANTHER" id="PTHR39075:SF1">
    <property type="entry name" value="FI19908P1"/>
    <property type="match status" value="1"/>
</dbReference>
<evidence type="ECO:0000313" key="2">
    <source>
        <dbReference type="EMBL" id="KAG5678373.1"/>
    </source>
</evidence>
<proteinExistence type="predicted"/>
<dbReference type="Proteomes" id="UP001107558">
    <property type="component" value="Chromosome 2"/>
</dbReference>
<reference evidence="2" key="1">
    <citation type="submission" date="2021-03" db="EMBL/GenBank/DDBJ databases">
        <title>Chromosome level genome of the anhydrobiotic midge Polypedilum vanderplanki.</title>
        <authorList>
            <person name="Yoshida Y."/>
            <person name="Kikawada T."/>
            <person name="Gusev O."/>
        </authorList>
    </citation>
    <scope>NUCLEOTIDE SEQUENCE</scope>
    <source>
        <strain evidence="2">NIAS01</strain>
        <tissue evidence="2">Whole body or cell culture</tissue>
    </source>
</reference>
<dbReference type="GO" id="GO:0005615">
    <property type="term" value="C:extracellular space"/>
    <property type="evidence" value="ECO:0007669"/>
    <property type="project" value="TreeGrafter"/>
</dbReference>
<gene>
    <name evidence="2" type="ORF">PVAND_008055</name>
</gene>
<keyword evidence="3" id="KW-1185">Reference proteome</keyword>
<comment type="caution">
    <text evidence="2">The sequence shown here is derived from an EMBL/GenBank/DDBJ whole genome shotgun (WGS) entry which is preliminary data.</text>
</comment>